<name>A0ABQ6PLR2_9BACT</name>
<dbReference type="Proteomes" id="UP001338309">
    <property type="component" value="Unassembled WGS sequence"/>
</dbReference>
<reference evidence="1 2" key="1">
    <citation type="submission" date="2023-08" db="EMBL/GenBank/DDBJ databases">
        <title>Draft genome sequence of Algoriphagus confluentis.</title>
        <authorList>
            <person name="Takatani N."/>
            <person name="Hosokawa M."/>
            <person name="Sawabe T."/>
        </authorList>
    </citation>
    <scope>NUCLEOTIDE SEQUENCE [LARGE SCALE GENOMIC DNA]</scope>
    <source>
        <strain evidence="1 2">NBRC 111222</strain>
    </source>
</reference>
<accession>A0ABQ6PLR2</accession>
<keyword evidence="2" id="KW-1185">Reference proteome</keyword>
<organism evidence="1 2">
    <name type="scientific">Algoriphagus confluentis</name>
    <dbReference type="NCBI Taxonomy" id="1697556"/>
    <lineage>
        <taxon>Bacteria</taxon>
        <taxon>Pseudomonadati</taxon>
        <taxon>Bacteroidota</taxon>
        <taxon>Cytophagia</taxon>
        <taxon>Cytophagales</taxon>
        <taxon>Cyclobacteriaceae</taxon>
        <taxon>Algoriphagus</taxon>
    </lineage>
</organism>
<protein>
    <submittedName>
        <fullName evidence="1">Uncharacterized protein</fullName>
    </submittedName>
</protein>
<proteinExistence type="predicted"/>
<evidence type="ECO:0000313" key="2">
    <source>
        <dbReference type="Proteomes" id="UP001338309"/>
    </source>
</evidence>
<gene>
    <name evidence="1" type="ORF">Aconfl_04290</name>
</gene>
<dbReference type="EMBL" id="BTPD01000001">
    <property type="protein sequence ID" value="GMQ27787.1"/>
    <property type="molecule type" value="Genomic_DNA"/>
</dbReference>
<evidence type="ECO:0000313" key="1">
    <source>
        <dbReference type="EMBL" id="GMQ27787.1"/>
    </source>
</evidence>
<comment type="caution">
    <text evidence="1">The sequence shown here is derived from an EMBL/GenBank/DDBJ whole genome shotgun (WGS) entry which is preliminary data.</text>
</comment>
<sequence length="76" mass="8571">MIIPSRPPVGILSVRLVNIVQGPKTNRPHHFQLSFILLVILSLVRKLMNGRGAEKSKDYLFIPSKKIPELVSGIWI</sequence>